<dbReference type="InterPro" id="IPR013785">
    <property type="entry name" value="Aldolase_TIM"/>
</dbReference>
<evidence type="ECO:0000259" key="1">
    <source>
        <dbReference type="PROSITE" id="PS50991"/>
    </source>
</evidence>
<comment type="caution">
    <text evidence="2">The sequence shown here is derived from an EMBL/GenBank/DDBJ whole genome shotgun (WGS) entry which is preliminary data.</text>
</comment>
<dbReference type="PANTHER" id="PTHR43778">
    <property type="entry name" value="PYRUVATE CARBOXYLASE"/>
    <property type="match status" value="1"/>
</dbReference>
<dbReference type="InterPro" id="IPR000891">
    <property type="entry name" value="PYR_CT"/>
</dbReference>
<accession>A0ABP6P3F4</accession>
<dbReference type="SUPFAM" id="SSF51569">
    <property type="entry name" value="Aldolase"/>
    <property type="match status" value="1"/>
</dbReference>
<dbReference type="InterPro" id="IPR055268">
    <property type="entry name" value="PCB-like"/>
</dbReference>
<keyword evidence="3" id="KW-1185">Reference proteome</keyword>
<dbReference type="Pfam" id="PF02436">
    <property type="entry name" value="PYC_OADA"/>
    <property type="match status" value="1"/>
</dbReference>
<dbReference type="EMBL" id="BAAAVV010000003">
    <property type="protein sequence ID" value="GAA3165990.1"/>
    <property type="molecule type" value="Genomic_DNA"/>
</dbReference>
<dbReference type="PANTHER" id="PTHR43778:SF2">
    <property type="entry name" value="PYRUVATE CARBOXYLASE, MITOCHONDRIAL"/>
    <property type="match status" value="1"/>
</dbReference>
<proteinExistence type="predicted"/>
<dbReference type="SUPFAM" id="SSF89000">
    <property type="entry name" value="post-HMGL domain-like"/>
    <property type="match status" value="1"/>
</dbReference>
<evidence type="ECO:0000313" key="2">
    <source>
        <dbReference type="EMBL" id="GAA3165990.1"/>
    </source>
</evidence>
<dbReference type="Gene3D" id="3.20.20.70">
    <property type="entry name" value="Aldolase class I"/>
    <property type="match status" value="1"/>
</dbReference>
<dbReference type="PROSITE" id="PS50991">
    <property type="entry name" value="PYR_CT"/>
    <property type="match status" value="1"/>
</dbReference>
<dbReference type="InterPro" id="IPR003379">
    <property type="entry name" value="Carboxylase_cons_dom"/>
</dbReference>
<dbReference type="Proteomes" id="UP001499924">
    <property type="component" value="Unassembled WGS sequence"/>
</dbReference>
<feature type="domain" description="Pyruvate carboxyltransferase" evidence="1">
    <location>
        <begin position="1"/>
        <end position="265"/>
    </location>
</feature>
<sequence length="490" mass="53282">MQLVDVSLRDGNQSLWGATGLRTGHVLQVAPLMERVGFRALDYSSSTAMGVAVRNHREDPWERLRLTRAAMPTTKLQFIGTGFRFISWETSHPETMQLVYDRLVANGIDRVVVLDPMHDMDAARETARRLKQAGVDEVVGALTFTISAVHDDAFYVGLAGQYAADPHFDRVYVKDPAGILSAERARTLLPAIKAALGTTPLELHSHATIGLSPLTYSIAPDLGVEVVQVGSGALGNGSSLPEARRTVANLREMGHTVDVDDRALGLVCDFFDGLAAADELPVGRPQDFDAGFLHHQIAGGVMTTTRRQLREIGMEDRFETLVEEVGRVRAELGYPIMVTPFPQMVVSQALFNVMGERYATVPDQVIRYAMGSFGRPTAPIDAQVLDRILDRPRARELASEPPPASPAELRKRFPKGISDEELLLRAHMPAEQVDAMLAAGPAPRHYNPALAPVLALLGELGSRPAVHDLAIAKPGLRLSVRRSAEGTPVA</sequence>
<reference evidence="3" key="1">
    <citation type="journal article" date="2019" name="Int. J. Syst. Evol. Microbiol.">
        <title>The Global Catalogue of Microorganisms (GCM) 10K type strain sequencing project: providing services to taxonomists for standard genome sequencing and annotation.</title>
        <authorList>
            <consortium name="The Broad Institute Genomics Platform"/>
            <consortium name="The Broad Institute Genome Sequencing Center for Infectious Disease"/>
            <person name="Wu L."/>
            <person name="Ma J."/>
        </authorList>
    </citation>
    <scope>NUCLEOTIDE SEQUENCE [LARGE SCALE GENOMIC DNA]</scope>
    <source>
        <strain evidence="3">JCM 15614</strain>
    </source>
</reference>
<name>A0ABP6P3F4_9ACTN</name>
<gene>
    <name evidence="2" type="ORF">GCM10010531_18190</name>
</gene>
<organism evidence="2 3">
    <name type="scientific">Blastococcus jejuensis</name>
    <dbReference type="NCBI Taxonomy" id="351224"/>
    <lineage>
        <taxon>Bacteria</taxon>
        <taxon>Bacillati</taxon>
        <taxon>Actinomycetota</taxon>
        <taxon>Actinomycetes</taxon>
        <taxon>Geodermatophilales</taxon>
        <taxon>Geodermatophilaceae</taxon>
        <taxon>Blastococcus</taxon>
    </lineage>
</organism>
<protein>
    <submittedName>
        <fullName evidence="2">Carboxylase</fullName>
    </submittedName>
</protein>
<evidence type="ECO:0000313" key="3">
    <source>
        <dbReference type="Proteomes" id="UP001499924"/>
    </source>
</evidence>